<dbReference type="EMBL" id="FOJO01000002">
    <property type="protein sequence ID" value="SFA41793.1"/>
    <property type="molecule type" value="Genomic_DNA"/>
</dbReference>
<accession>A0A1I0SQT9</accession>
<dbReference type="PANTHER" id="PTHR36180:SF2">
    <property type="entry name" value="BRO FAMILY PROTEIN"/>
    <property type="match status" value="1"/>
</dbReference>
<dbReference type="AlphaFoldDB" id="A0A1I0SQT9"/>
<feature type="domain" description="Bro-N" evidence="2">
    <location>
        <begin position="1"/>
        <end position="87"/>
    </location>
</feature>
<sequence>MTLDGTPWFVVRDVLNVLGIKYTGNGLSNMDQNHVCDFKIPGQRGRPNKLVNEAGLYRLVLRSDKKEAKAFQDWVTGTVLPAIRKDGAYVMGEERLAAGNCPADRPDKGTIPRAGKPSAKRS</sequence>
<dbReference type="SMART" id="SM01040">
    <property type="entry name" value="Bro-N"/>
    <property type="match status" value="1"/>
</dbReference>
<protein>
    <submittedName>
        <fullName evidence="3">BRO family, N-terminal domain</fullName>
    </submittedName>
</protein>
<feature type="region of interest" description="Disordered" evidence="1">
    <location>
        <begin position="99"/>
        <end position="122"/>
    </location>
</feature>
<dbReference type="InterPro" id="IPR003497">
    <property type="entry name" value="BRO_N_domain"/>
</dbReference>
<dbReference type="PANTHER" id="PTHR36180">
    <property type="entry name" value="DNA-BINDING PROTEIN-RELATED-RELATED"/>
    <property type="match status" value="1"/>
</dbReference>
<reference evidence="3 4" key="1">
    <citation type="submission" date="2016-10" db="EMBL/GenBank/DDBJ databases">
        <authorList>
            <person name="de Groot N.N."/>
        </authorList>
    </citation>
    <scope>NUCLEOTIDE SEQUENCE [LARGE SCALE GENOMIC DNA]</scope>
    <source>
        <strain evidence="3 4">CGMCC 1.6117</strain>
    </source>
</reference>
<dbReference type="Pfam" id="PF02498">
    <property type="entry name" value="Bro-N"/>
    <property type="match status" value="1"/>
</dbReference>
<evidence type="ECO:0000259" key="2">
    <source>
        <dbReference type="PROSITE" id="PS51750"/>
    </source>
</evidence>
<evidence type="ECO:0000313" key="4">
    <source>
        <dbReference type="Proteomes" id="UP000182312"/>
    </source>
</evidence>
<gene>
    <name evidence="3" type="ORF">SAMN04487972_102193</name>
</gene>
<name>A0A1I0SQT9_9RHOB</name>
<evidence type="ECO:0000256" key="1">
    <source>
        <dbReference type="SAM" id="MobiDB-lite"/>
    </source>
</evidence>
<organism evidence="3 4">
    <name type="scientific">Paracoccus halophilus</name>
    <dbReference type="NCBI Taxonomy" id="376733"/>
    <lineage>
        <taxon>Bacteria</taxon>
        <taxon>Pseudomonadati</taxon>
        <taxon>Pseudomonadota</taxon>
        <taxon>Alphaproteobacteria</taxon>
        <taxon>Rhodobacterales</taxon>
        <taxon>Paracoccaceae</taxon>
        <taxon>Paracoccus</taxon>
    </lineage>
</organism>
<dbReference type="RefSeq" id="WP_197055960.1">
    <property type="nucleotide sequence ID" value="NZ_FOJO01000002.1"/>
</dbReference>
<proteinExistence type="predicted"/>
<evidence type="ECO:0000313" key="3">
    <source>
        <dbReference type="EMBL" id="SFA41793.1"/>
    </source>
</evidence>
<dbReference type="PROSITE" id="PS51750">
    <property type="entry name" value="BRO_N"/>
    <property type="match status" value="1"/>
</dbReference>
<dbReference type="Proteomes" id="UP000182312">
    <property type="component" value="Unassembled WGS sequence"/>
</dbReference>